<keyword evidence="3" id="KW-1185">Reference proteome</keyword>
<dbReference type="Gene3D" id="3.80.10.10">
    <property type="entry name" value="Ribonuclease Inhibitor"/>
    <property type="match status" value="1"/>
</dbReference>
<feature type="transmembrane region" description="Helical" evidence="1">
    <location>
        <begin position="208"/>
        <end position="232"/>
    </location>
</feature>
<dbReference type="EMBL" id="OU895880">
    <property type="protein sequence ID" value="CAG9810386.1"/>
    <property type="molecule type" value="Genomic_DNA"/>
</dbReference>
<dbReference type="Pfam" id="PF13855">
    <property type="entry name" value="LRR_8"/>
    <property type="match status" value="1"/>
</dbReference>
<dbReference type="SUPFAM" id="SSF52058">
    <property type="entry name" value="L domain-like"/>
    <property type="match status" value="1"/>
</dbReference>
<sequence length="238" mass="27575">MPCLFKEVIWKMDNKSEDGFRCTGDGKAEFKQRGIVIDGISPIKHKGYPQPENYGDKSEIYIASQDVFYFPRGFDKFFTHLVMLRVTLCRLREIKQDDLKVFPDLIYLDLDSNYLEVIEKDLFKFNPKIETILMDFNLIKFIDANFLDDLKDLKFITLAGSACINIRAETREKILTKLRKEIQKSCQNHDELENLAKINKTGTKHGRYFWVMVGCGVIVGIFLIGAVIRVAYGIIKRV</sequence>
<reference evidence="2" key="1">
    <citation type="submission" date="2022-01" db="EMBL/GenBank/DDBJ databases">
        <authorList>
            <person name="King R."/>
        </authorList>
    </citation>
    <scope>NUCLEOTIDE SEQUENCE</scope>
</reference>
<organism evidence="2 3">
    <name type="scientific">Chironomus riparius</name>
    <dbReference type="NCBI Taxonomy" id="315576"/>
    <lineage>
        <taxon>Eukaryota</taxon>
        <taxon>Metazoa</taxon>
        <taxon>Ecdysozoa</taxon>
        <taxon>Arthropoda</taxon>
        <taxon>Hexapoda</taxon>
        <taxon>Insecta</taxon>
        <taxon>Pterygota</taxon>
        <taxon>Neoptera</taxon>
        <taxon>Endopterygota</taxon>
        <taxon>Diptera</taxon>
        <taxon>Nematocera</taxon>
        <taxon>Chironomoidea</taxon>
        <taxon>Chironomidae</taxon>
        <taxon>Chironominae</taxon>
        <taxon>Chironomus</taxon>
    </lineage>
</organism>
<reference evidence="2" key="2">
    <citation type="submission" date="2022-10" db="EMBL/GenBank/DDBJ databases">
        <authorList>
            <consortium name="ENA_rothamsted_submissions"/>
            <consortium name="culmorum"/>
            <person name="King R."/>
        </authorList>
    </citation>
    <scope>NUCLEOTIDE SEQUENCE</scope>
</reference>
<accession>A0A9N9WXS6</accession>
<proteinExistence type="predicted"/>
<evidence type="ECO:0000313" key="2">
    <source>
        <dbReference type="EMBL" id="CAG9810386.1"/>
    </source>
</evidence>
<name>A0A9N9WXS6_9DIPT</name>
<evidence type="ECO:0000313" key="3">
    <source>
        <dbReference type="Proteomes" id="UP001153620"/>
    </source>
</evidence>
<dbReference type="Proteomes" id="UP001153620">
    <property type="component" value="Chromosome 4"/>
</dbReference>
<evidence type="ECO:0000256" key="1">
    <source>
        <dbReference type="SAM" id="Phobius"/>
    </source>
</evidence>
<dbReference type="InterPro" id="IPR001611">
    <property type="entry name" value="Leu-rich_rpt"/>
</dbReference>
<keyword evidence="1" id="KW-1133">Transmembrane helix</keyword>
<dbReference type="OrthoDB" id="694479at2759"/>
<keyword evidence="1" id="KW-0812">Transmembrane</keyword>
<protein>
    <submittedName>
        <fullName evidence="2">Uncharacterized protein</fullName>
    </submittedName>
</protein>
<dbReference type="InterPro" id="IPR032675">
    <property type="entry name" value="LRR_dom_sf"/>
</dbReference>
<gene>
    <name evidence="2" type="ORF">CHIRRI_LOCUS13200</name>
</gene>
<keyword evidence="1" id="KW-0472">Membrane</keyword>
<dbReference type="AlphaFoldDB" id="A0A9N9WXS6"/>